<dbReference type="Pfam" id="PF22689">
    <property type="entry name" value="FGAR-AT_PurM_N-like"/>
    <property type="match status" value="1"/>
</dbReference>
<keyword evidence="18" id="KW-0808">Transferase</keyword>
<dbReference type="InterPro" id="IPR041609">
    <property type="entry name" value="PurL_linker"/>
</dbReference>
<dbReference type="PROSITE" id="PS51273">
    <property type="entry name" value="GATASE_TYPE_1"/>
    <property type="match status" value="1"/>
</dbReference>
<comment type="function">
    <text evidence="12">Phosphoribosylformylglycinamidine synthase involved in the purines biosynthetic pathway. Catalyzes the ATP-dependent conversion of formylglycinamide ribonucleotide (FGAR) and glutamine to yield formylglycinamidine ribonucleotide (FGAM) and glutamate.</text>
</comment>
<dbReference type="Gene3D" id="3.90.650.10">
    <property type="entry name" value="PurM-like C-terminal domain"/>
    <property type="match status" value="2"/>
</dbReference>
<dbReference type="GO" id="GO:0005737">
    <property type="term" value="C:cytoplasm"/>
    <property type="evidence" value="ECO:0007669"/>
    <property type="project" value="UniProtKB-SubCell"/>
</dbReference>
<feature type="region of interest" description="Disordered" evidence="13">
    <location>
        <begin position="310"/>
        <end position="338"/>
    </location>
</feature>
<dbReference type="GO" id="GO:0006189">
    <property type="term" value="P:'de novo' IMP biosynthetic process"/>
    <property type="evidence" value="ECO:0007669"/>
    <property type="project" value="UniProtKB-UniRule"/>
</dbReference>
<evidence type="ECO:0000256" key="5">
    <source>
        <dbReference type="ARBA" id="ARBA00022723"/>
    </source>
</evidence>
<comment type="similarity">
    <text evidence="2 12">In the N-terminal section; belongs to the FGAMS family.</text>
</comment>
<dbReference type="InterPro" id="IPR040707">
    <property type="entry name" value="FGAR-AT_N"/>
</dbReference>
<feature type="binding site" evidence="12">
    <location>
        <position position="891"/>
    </location>
    <ligand>
        <name>ATP</name>
        <dbReference type="ChEBI" id="CHEBI:30616"/>
    </ligand>
</feature>
<feature type="domain" description="PurM-like C-terminal" evidence="14">
    <location>
        <begin position="841"/>
        <end position="963"/>
    </location>
</feature>
<proteinExistence type="inferred from homology"/>
<dbReference type="PANTHER" id="PTHR10099">
    <property type="entry name" value="PHOSPHORIBOSYLFORMYLGLYCINAMIDINE SYNTHASE"/>
    <property type="match status" value="1"/>
</dbReference>
<protein>
    <recommendedName>
        <fullName evidence="12">Phosphoribosylformylglycinamidine synthase</fullName>
        <shortName evidence="12">FGAM synthase</shortName>
        <shortName evidence="12">FGAMS</shortName>
        <ecNumber evidence="12">6.3.5.3</ecNumber>
    </recommendedName>
    <alternativeName>
        <fullName evidence="12">Formylglycinamide ribonucleotide amidotransferase</fullName>
        <shortName evidence="12">FGAR amidotransferase</shortName>
        <shortName evidence="12">FGAR-AT</shortName>
    </alternativeName>
</protein>
<dbReference type="InterPro" id="IPR036604">
    <property type="entry name" value="PurS-like_sf"/>
</dbReference>
<accession>A0A060A176</accession>
<dbReference type="InterPro" id="IPR036921">
    <property type="entry name" value="PurM-like_N_sf"/>
</dbReference>
<dbReference type="Gene3D" id="3.40.50.880">
    <property type="match status" value="1"/>
</dbReference>
<dbReference type="SUPFAM" id="SSF52317">
    <property type="entry name" value="Class I glutamine amidotransferase-like"/>
    <property type="match status" value="1"/>
</dbReference>
<name>A0A060A176_ACICK</name>
<dbReference type="HOGENOM" id="CLU_001031_0_2_6"/>
<dbReference type="GO" id="GO:0016740">
    <property type="term" value="F:transferase activity"/>
    <property type="evidence" value="ECO:0007669"/>
    <property type="project" value="UniProtKB-KW"/>
</dbReference>
<sequence>MASESLHRYQVLRGPRALSAFRCAAVLRRLRAAGLPVAGISAQFVHLVQSLGPLTAEEQERLEALLVYDEEFPALPDAAAREVCVVPRLGTISPWSTKATEIAHSCGLLSVVRIERGRAWFLQMEGDAHAPMALDAALVLLHDPMTESVLPDWNQPEQIFQHPAPRPLQRIPLHRDGMAALQAANARLGLALNTAEMEYLAQIFAGRAEDPSDAEIMMFAQANSEHCRHKIFNAEFVIDGVAAEQSLFAMIRETHRLHPKGTLSAYKDNAAVMEAAAAGTYFHAGTDGVYTERSEAGAILMKVETHNHPTAISPFPGAATGSGGEIRDEGATGRGGKPKMGLSGFSVSHLRIPGFTHHWERDYGRPARIRSSLDILLEGPIGAAAFNNEFGRAATAGYLRVFEADFGGLHWGYHKPIMLAGGLGQIRPSLIHKESLPIGAKILVIGGPAMLIGLGGGAASSQASGSSSEALDFASVQRGNPEMQRRAQEVIERCIAMGKDSPILSIHDVGAGGLANAIPELLHDGGRGGYLQLRLVPNEDPAMSPMEIWCNEAQERYVLAVAPKHLPTFLDLCARERCPVAVLGEATKAQELRVDDHFFANTPIRMDLGALLACPPRMRRETARCAREGSELSLYGLTLSAAARAVLAHPTVASKEFLITIADRSVGGLIVRDPMVGPWQVPVADCAVSVADFRSRFGEAMAVGERAPVALLDGPASGRLAVAEALTNLFAADVRELGDVKLSANWMAAVNEPGEDAKLFDTVRAVALELCPQLNLSIPVGKDSLSMQTSWTEGGQDKKVVAPLSLVVTAFAPVGDVEATWTPELQAEADTELWLMELGRGRLGASILAEILGEVGREPADLDDPRKLRGAFDCLRRWRAEGLVLAYHDRSDGGLWATLCEMSFASRLGIRAHLPEHADAWAWLFAEEPGFVVQVRQRDGQRLRAIAEELGLGRQLQHIGAVLRESWELQILAANTPVLRESAADLLKLWAEPSYRMQALRDDPDCAAEAFAEVATIQPPLFSTGVRSGQRAPDLRIGTRPRVAILREEGVNGHLEMAAAFHRAGFEAVDVHMSDLLAGRARITDFPLFAACGGFSYGDVLGAGAGWAKSIRFHPELRRQFADFFADSGRLALGVCNGCQMLAQLRDLIPGAEHWPVFRRNRSEQFEARLAMVEVLDSPSPFFAGLAGMQAPIVVSHGEGRAEFAPGARPEEQIVLRYVDAHGRPAQHYPANPNGSDGAVTGLCNADGRVTILMPHPERTQRRLNMSWCPDEWPRETPWMELFHNAHRALR</sequence>
<evidence type="ECO:0000313" key="19">
    <source>
        <dbReference type="Proteomes" id="UP000005522"/>
    </source>
</evidence>
<dbReference type="InterPro" id="IPR010918">
    <property type="entry name" value="PurM-like_C_dom"/>
</dbReference>
<evidence type="ECO:0000313" key="18">
    <source>
        <dbReference type="EMBL" id="AIA55897.1"/>
    </source>
</evidence>
<keyword evidence="3 12" id="KW-0963">Cytoplasm</keyword>
<evidence type="ECO:0000256" key="1">
    <source>
        <dbReference type="ARBA" id="ARBA00004920"/>
    </source>
</evidence>
<dbReference type="InterPro" id="IPR036676">
    <property type="entry name" value="PurM-like_C_sf"/>
</dbReference>
<dbReference type="SMART" id="SM01211">
    <property type="entry name" value="GATase_5"/>
    <property type="match status" value="1"/>
</dbReference>
<dbReference type="InterPro" id="IPR010073">
    <property type="entry name" value="PurL_large"/>
</dbReference>
<dbReference type="GO" id="GO:0004642">
    <property type="term" value="F:phosphoribosylformylglycinamidine synthase activity"/>
    <property type="evidence" value="ECO:0007669"/>
    <property type="project" value="UniProtKB-UniRule"/>
</dbReference>
<dbReference type="Pfam" id="PF18072">
    <property type="entry name" value="FGAR-AT_linker"/>
    <property type="match status" value="1"/>
</dbReference>
<evidence type="ECO:0000256" key="8">
    <source>
        <dbReference type="ARBA" id="ARBA00022840"/>
    </source>
</evidence>
<evidence type="ECO:0000256" key="13">
    <source>
        <dbReference type="SAM" id="MobiDB-lite"/>
    </source>
</evidence>
<reference evidence="18 19" key="1">
    <citation type="journal article" date="2009" name="J. Bacteriol.">
        <title>Draft genome sequence of the extremely acidophilic bacterium Acidithiobacillus caldus ATCC 51756 reveals metabolic versatility in the genus Acidithiobacillus.</title>
        <authorList>
            <person name="Valdes J."/>
            <person name="Quatrini R."/>
            <person name="Hallberg K."/>
            <person name="Dopson M."/>
            <person name="Valenzuela P.D."/>
            <person name="Holmes D.S."/>
        </authorList>
    </citation>
    <scope>NUCLEOTIDE SEQUENCE [LARGE SCALE GENOMIC DNA]</scope>
    <source>
        <strain evidence="19">ATCC 51756 / DSM 8584 / KU</strain>
    </source>
</reference>
<dbReference type="UniPathway" id="UPA00074">
    <property type="reaction ID" value="UER00128"/>
</dbReference>
<dbReference type="Pfam" id="PF02769">
    <property type="entry name" value="AIRS_C"/>
    <property type="match status" value="2"/>
</dbReference>
<dbReference type="Gene3D" id="3.30.1330.10">
    <property type="entry name" value="PurM-like, N-terminal domain"/>
    <property type="match status" value="2"/>
</dbReference>
<evidence type="ECO:0000259" key="15">
    <source>
        <dbReference type="Pfam" id="PF18072"/>
    </source>
</evidence>
<evidence type="ECO:0000259" key="14">
    <source>
        <dbReference type="Pfam" id="PF02769"/>
    </source>
</evidence>
<evidence type="ECO:0000256" key="12">
    <source>
        <dbReference type="HAMAP-Rule" id="MF_00419"/>
    </source>
</evidence>
<dbReference type="SUPFAM" id="SSF56042">
    <property type="entry name" value="PurM C-terminal domain-like"/>
    <property type="match status" value="2"/>
</dbReference>
<keyword evidence="6 12" id="KW-0547">Nucleotide-binding</keyword>
<dbReference type="InterPro" id="IPR029062">
    <property type="entry name" value="Class_I_gatase-like"/>
</dbReference>
<dbReference type="FunFam" id="3.40.50.880:FF:000008">
    <property type="entry name" value="Phosphoribosylformylglycinamidine synthase"/>
    <property type="match status" value="1"/>
</dbReference>
<dbReference type="RefSeq" id="WP_004873187.1">
    <property type="nucleotide sequence ID" value="NZ_CP005986.1"/>
</dbReference>
<evidence type="ECO:0000256" key="4">
    <source>
        <dbReference type="ARBA" id="ARBA00022598"/>
    </source>
</evidence>
<dbReference type="FunFam" id="3.30.1330.10:FF:000005">
    <property type="entry name" value="Phosphoribosylformylglycinamidine synthase"/>
    <property type="match status" value="1"/>
</dbReference>
<dbReference type="FunFam" id="3.90.650.10:FF:000024">
    <property type="entry name" value="Phosphoribosylformylglycinamidine synthase"/>
    <property type="match status" value="1"/>
</dbReference>
<evidence type="ECO:0000256" key="11">
    <source>
        <dbReference type="ARBA" id="ARBA00052585"/>
    </source>
</evidence>
<dbReference type="Gene3D" id="1.10.8.750">
    <property type="entry name" value="Phosphoribosylformylglycinamidine synthase, linker domain"/>
    <property type="match status" value="1"/>
</dbReference>
<evidence type="ECO:0000256" key="6">
    <source>
        <dbReference type="ARBA" id="ARBA00022741"/>
    </source>
</evidence>
<organism evidence="18 19">
    <name type="scientific">Acidithiobacillus caldus (strain ATCC 51756 / DSM 8584 / KU)</name>
    <dbReference type="NCBI Taxonomy" id="637389"/>
    <lineage>
        <taxon>Bacteria</taxon>
        <taxon>Pseudomonadati</taxon>
        <taxon>Pseudomonadota</taxon>
        <taxon>Acidithiobacillia</taxon>
        <taxon>Acidithiobacillales</taxon>
        <taxon>Acidithiobacillaceae</taxon>
        <taxon>Acidithiobacillus</taxon>
    </lineage>
</organism>
<comment type="subunit">
    <text evidence="12">Monomer.</text>
</comment>
<comment type="caution">
    <text evidence="12">Lacks conserved residue(s) required for the propagation of feature annotation.</text>
</comment>
<feature type="binding site" evidence="12">
    <location>
        <position position="724"/>
    </location>
    <ligand>
        <name>Mg(2+)</name>
        <dbReference type="ChEBI" id="CHEBI:18420"/>
    </ligand>
</feature>
<dbReference type="NCBIfam" id="TIGR01735">
    <property type="entry name" value="FGAM_synt"/>
    <property type="match status" value="1"/>
</dbReference>
<evidence type="ECO:0000256" key="3">
    <source>
        <dbReference type="ARBA" id="ARBA00022490"/>
    </source>
</evidence>
<dbReference type="GO" id="GO:0046872">
    <property type="term" value="F:metal ion binding"/>
    <property type="evidence" value="ECO:0007669"/>
    <property type="project" value="UniProtKB-KW"/>
</dbReference>
<evidence type="ECO:0000256" key="10">
    <source>
        <dbReference type="ARBA" id="ARBA00022962"/>
    </source>
</evidence>
<dbReference type="eggNOG" id="COG0047">
    <property type="taxonomic scope" value="Bacteria"/>
</dbReference>
<dbReference type="PANTHER" id="PTHR10099:SF1">
    <property type="entry name" value="PHOSPHORIBOSYLFORMYLGLYCINAMIDINE SYNTHASE"/>
    <property type="match status" value="1"/>
</dbReference>
<evidence type="ECO:0000259" key="17">
    <source>
        <dbReference type="Pfam" id="PF22689"/>
    </source>
</evidence>
<feature type="binding site" evidence="12">
    <location>
        <position position="728"/>
    </location>
    <ligand>
        <name>Mg(2+)</name>
        <dbReference type="ChEBI" id="CHEBI:18420"/>
    </ligand>
</feature>
<dbReference type="CDD" id="cd02204">
    <property type="entry name" value="PurL_repeat2"/>
    <property type="match status" value="1"/>
</dbReference>
<feature type="binding site" evidence="12">
    <location>
        <position position="889"/>
    </location>
    <ligand>
        <name>Mg(2+)</name>
        <dbReference type="ChEBI" id="CHEBI:18420"/>
    </ligand>
</feature>
<feature type="active site" evidence="12">
    <location>
        <position position="1258"/>
    </location>
</feature>
<dbReference type="SUPFAM" id="SSF109736">
    <property type="entry name" value="FGAM synthase PurL, linker domain"/>
    <property type="match status" value="1"/>
</dbReference>
<keyword evidence="7 12" id="KW-0658">Purine biosynthesis</keyword>
<keyword evidence="4 12" id="KW-0436">Ligase</keyword>
<dbReference type="CDD" id="cd01740">
    <property type="entry name" value="GATase1_FGAR_AT"/>
    <property type="match status" value="1"/>
</dbReference>
<evidence type="ECO:0000256" key="7">
    <source>
        <dbReference type="ARBA" id="ARBA00022755"/>
    </source>
</evidence>
<feature type="active site" description="Nucleophile" evidence="12">
    <location>
        <position position="1136"/>
    </location>
</feature>
<dbReference type="KEGG" id="acz:Acaty_c2041"/>
<dbReference type="SUPFAM" id="SSF55326">
    <property type="entry name" value="PurM N-terminal domain-like"/>
    <property type="match status" value="2"/>
</dbReference>
<evidence type="ECO:0000259" key="16">
    <source>
        <dbReference type="Pfam" id="PF18076"/>
    </source>
</evidence>
<keyword evidence="10 12" id="KW-0315">Glutamine amidotransferase</keyword>
<dbReference type="Pfam" id="PF18076">
    <property type="entry name" value="FGAR-AT_N"/>
    <property type="match status" value="1"/>
</dbReference>
<comment type="catalytic activity">
    <reaction evidence="11 12">
        <text>N(2)-formyl-N(1)-(5-phospho-beta-D-ribosyl)glycinamide + L-glutamine + ATP + H2O = 2-formamido-N(1)-(5-O-phospho-beta-D-ribosyl)acetamidine + L-glutamate + ADP + phosphate + H(+)</text>
        <dbReference type="Rhea" id="RHEA:17129"/>
        <dbReference type="ChEBI" id="CHEBI:15377"/>
        <dbReference type="ChEBI" id="CHEBI:15378"/>
        <dbReference type="ChEBI" id="CHEBI:29985"/>
        <dbReference type="ChEBI" id="CHEBI:30616"/>
        <dbReference type="ChEBI" id="CHEBI:43474"/>
        <dbReference type="ChEBI" id="CHEBI:58359"/>
        <dbReference type="ChEBI" id="CHEBI:147286"/>
        <dbReference type="ChEBI" id="CHEBI:147287"/>
        <dbReference type="ChEBI" id="CHEBI:456216"/>
        <dbReference type="EC" id="6.3.5.3"/>
    </reaction>
</comment>
<evidence type="ECO:0000256" key="9">
    <source>
        <dbReference type="ARBA" id="ARBA00022842"/>
    </source>
</evidence>
<dbReference type="EC" id="6.3.5.3" evidence="12"/>
<keyword evidence="5 12" id="KW-0479">Metal-binding</keyword>
<feature type="domain" description="Phosphoribosylformylglycinamidine synthase linker" evidence="15">
    <location>
        <begin position="181"/>
        <end position="230"/>
    </location>
</feature>
<keyword evidence="9 12" id="KW-0460">Magnesium</keyword>
<dbReference type="HAMAP" id="MF_00419">
    <property type="entry name" value="PurL_1"/>
    <property type="match status" value="1"/>
</dbReference>
<feature type="domain" description="PurM-like C-terminal" evidence="14">
    <location>
        <begin position="439"/>
        <end position="595"/>
    </location>
</feature>
<dbReference type="GO" id="GO:0005524">
    <property type="term" value="F:ATP binding"/>
    <property type="evidence" value="ECO:0007669"/>
    <property type="project" value="UniProtKB-UniRule"/>
</dbReference>
<comment type="pathway">
    <text evidence="1 12">Purine metabolism; IMP biosynthesis via de novo pathway; 5-amino-1-(5-phospho-D-ribosyl)imidazole from N(2)-formyl-N(1)-(5-phospho-D-ribosyl)glycinamide: step 1/2.</text>
</comment>
<feature type="binding site" evidence="12">
    <location>
        <position position="685"/>
    </location>
    <ligand>
        <name>Mg(2+)</name>
        <dbReference type="ChEBI" id="CHEBI:18420"/>
    </ligand>
</feature>
<dbReference type="EMBL" id="CP005986">
    <property type="protein sequence ID" value="AIA55897.1"/>
    <property type="molecule type" value="Genomic_DNA"/>
</dbReference>
<dbReference type="eggNOG" id="COG0046">
    <property type="taxonomic scope" value="Bacteria"/>
</dbReference>
<comment type="subcellular location">
    <subcellularLocation>
        <location evidence="12">Cytoplasm</location>
    </subcellularLocation>
</comment>
<feature type="binding site" evidence="12">
    <location>
        <position position="684"/>
    </location>
    <ligand>
        <name>ATP</name>
        <dbReference type="ChEBI" id="CHEBI:30616"/>
    </ligand>
</feature>
<feature type="active site" evidence="12">
    <location>
        <position position="1256"/>
    </location>
</feature>
<keyword evidence="8 12" id="KW-0067">ATP-binding</keyword>
<dbReference type="Proteomes" id="UP000005522">
    <property type="component" value="Chromosome"/>
</dbReference>
<gene>
    <name evidence="12" type="primary">purL</name>
    <name evidence="18" type="ORF">Acaty_c2041</name>
</gene>
<dbReference type="InterPro" id="IPR055181">
    <property type="entry name" value="FGAR-AT_PurM_N-like"/>
</dbReference>
<dbReference type="SUPFAM" id="SSF82697">
    <property type="entry name" value="PurS-like"/>
    <property type="match status" value="1"/>
</dbReference>
<feature type="domain" description="Phosphoribosylformylglycinamidine synthase N-terminal" evidence="16">
    <location>
        <begin position="43"/>
        <end position="160"/>
    </location>
</feature>
<feature type="domain" description="FGAR-AT PurM N-terminal-like" evidence="17">
    <location>
        <begin position="654"/>
        <end position="813"/>
    </location>
</feature>
<dbReference type="Pfam" id="PF13507">
    <property type="entry name" value="GATase_5"/>
    <property type="match status" value="1"/>
</dbReference>
<dbReference type="NCBIfam" id="NF003672">
    <property type="entry name" value="PRK05297.1"/>
    <property type="match status" value="1"/>
</dbReference>
<feature type="binding site" evidence="12">
    <location>
        <begin position="317"/>
        <end position="328"/>
    </location>
    <ligand>
        <name>ATP</name>
        <dbReference type="ChEBI" id="CHEBI:30616"/>
    </ligand>
</feature>
<evidence type="ECO:0000256" key="2">
    <source>
        <dbReference type="ARBA" id="ARBA00008608"/>
    </source>
</evidence>